<evidence type="ECO:0000256" key="2">
    <source>
        <dbReference type="ARBA" id="ARBA00007441"/>
    </source>
</evidence>
<gene>
    <name evidence="7" type="ORF">SAMN05445756_1663</name>
</gene>
<proteinExistence type="inferred from homology"/>
<dbReference type="CDD" id="cd00609">
    <property type="entry name" value="AAT_like"/>
    <property type="match status" value="1"/>
</dbReference>
<evidence type="ECO:0000256" key="1">
    <source>
        <dbReference type="ARBA" id="ARBA00001933"/>
    </source>
</evidence>
<evidence type="ECO:0000313" key="7">
    <source>
        <dbReference type="EMBL" id="SNC71926.1"/>
    </source>
</evidence>
<keyword evidence="8" id="KW-1185">Reference proteome</keyword>
<keyword evidence="5" id="KW-0663">Pyridoxal phosphate</keyword>
<dbReference type="Gene3D" id="3.40.640.10">
    <property type="entry name" value="Type I PLP-dependent aspartate aminotransferase-like (Major domain)"/>
    <property type="match status" value="1"/>
</dbReference>
<protein>
    <submittedName>
        <fullName evidence="7">Succinyldiaminopimelate aminotransferase apoenzyme</fullName>
    </submittedName>
</protein>
<dbReference type="EMBL" id="FYEZ01000002">
    <property type="protein sequence ID" value="SNC71926.1"/>
    <property type="molecule type" value="Genomic_DNA"/>
</dbReference>
<organism evidence="7 8">
    <name type="scientific">Kytococcus aerolatus</name>
    <dbReference type="NCBI Taxonomy" id="592308"/>
    <lineage>
        <taxon>Bacteria</taxon>
        <taxon>Bacillati</taxon>
        <taxon>Actinomycetota</taxon>
        <taxon>Actinomycetes</taxon>
        <taxon>Micrococcales</taxon>
        <taxon>Kytococcaceae</taxon>
        <taxon>Kytococcus</taxon>
    </lineage>
</organism>
<dbReference type="InterPro" id="IPR015424">
    <property type="entry name" value="PyrdxlP-dep_Trfase"/>
</dbReference>
<dbReference type="SUPFAM" id="SSF53383">
    <property type="entry name" value="PLP-dependent transferases"/>
    <property type="match status" value="1"/>
</dbReference>
<dbReference type="InterPro" id="IPR051326">
    <property type="entry name" value="Kynurenine-oxoglutarate_AT"/>
</dbReference>
<dbReference type="FunFam" id="3.40.640.10:FF:000033">
    <property type="entry name" value="Aspartate aminotransferase"/>
    <property type="match status" value="1"/>
</dbReference>
<dbReference type="Proteomes" id="UP000198122">
    <property type="component" value="Unassembled WGS sequence"/>
</dbReference>
<dbReference type="InterPro" id="IPR004839">
    <property type="entry name" value="Aminotransferase_I/II_large"/>
</dbReference>
<keyword evidence="3 7" id="KW-0032">Aminotransferase</keyword>
<evidence type="ECO:0000256" key="4">
    <source>
        <dbReference type="ARBA" id="ARBA00022679"/>
    </source>
</evidence>
<dbReference type="RefSeq" id="WP_088818598.1">
    <property type="nucleotide sequence ID" value="NZ_FYEZ01000002.1"/>
</dbReference>
<keyword evidence="4 7" id="KW-0808">Transferase</keyword>
<sequence length="388" mass="40883">MDTPLVARMQPFGTSIFAEMTQRAVAADAVNLGQGAPDSGTPPELVQWAHEAMLDGRNQYPPFLGVPELREAIAAHQQRFHGLAVDPAQVLVTVGATEALTASILALVESGEEVVVIEPAYDSYAAAVALAGGVVRPVPLTLPGCELDLDALEAAFSERTAMVVVNTPHNPTGAQLTREELAAIGRLAERHDAVILSDEVYEHLVYDGGAHLGPAMVPECAERTLTVSSAGKTFAVTGWKVGWVHGPQPLVDAVAKVKQFTTFGVGTPLQPAVAKGLALPDAVFTELAATHQRRRDLLVEGLRGVGFTCETPPAGYFVIADAAPLGVTDALAWCRAIPDEAGVVGVPVQAFCSDPAHAPTLVRFGFCKPEESITEGVRRLAAWAERQG</sequence>
<reference evidence="7 8" key="1">
    <citation type="submission" date="2017-06" db="EMBL/GenBank/DDBJ databases">
        <authorList>
            <person name="Kim H.J."/>
            <person name="Triplett B.A."/>
        </authorList>
    </citation>
    <scope>NUCLEOTIDE SEQUENCE [LARGE SCALE GENOMIC DNA]</scope>
    <source>
        <strain evidence="7 8">DSM 22179</strain>
    </source>
</reference>
<dbReference type="PANTHER" id="PTHR43807">
    <property type="entry name" value="FI04487P"/>
    <property type="match status" value="1"/>
</dbReference>
<evidence type="ECO:0000259" key="6">
    <source>
        <dbReference type="Pfam" id="PF00155"/>
    </source>
</evidence>
<evidence type="ECO:0000256" key="5">
    <source>
        <dbReference type="ARBA" id="ARBA00022898"/>
    </source>
</evidence>
<dbReference type="AlphaFoldDB" id="A0A212U1B3"/>
<dbReference type="InterPro" id="IPR015422">
    <property type="entry name" value="PyrdxlP-dep_Trfase_small"/>
</dbReference>
<dbReference type="PANTHER" id="PTHR43807:SF20">
    <property type="entry name" value="FI04487P"/>
    <property type="match status" value="1"/>
</dbReference>
<dbReference type="GO" id="GO:0030170">
    <property type="term" value="F:pyridoxal phosphate binding"/>
    <property type="evidence" value="ECO:0007669"/>
    <property type="project" value="InterPro"/>
</dbReference>
<name>A0A212U1B3_9MICO</name>
<dbReference type="GO" id="GO:0016212">
    <property type="term" value="F:kynurenine-oxoglutarate transaminase activity"/>
    <property type="evidence" value="ECO:0007669"/>
    <property type="project" value="TreeGrafter"/>
</dbReference>
<dbReference type="OrthoDB" id="9763453at2"/>
<evidence type="ECO:0000313" key="8">
    <source>
        <dbReference type="Proteomes" id="UP000198122"/>
    </source>
</evidence>
<dbReference type="Gene3D" id="3.90.1150.10">
    <property type="entry name" value="Aspartate Aminotransferase, domain 1"/>
    <property type="match status" value="1"/>
</dbReference>
<feature type="domain" description="Aminotransferase class I/classII large" evidence="6">
    <location>
        <begin position="28"/>
        <end position="380"/>
    </location>
</feature>
<dbReference type="GO" id="GO:0005737">
    <property type="term" value="C:cytoplasm"/>
    <property type="evidence" value="ECO:0007669"/>
    <property type="project" value="TreeGrafter"/>
</dbReference>
<comment type="similarity">
    <text evidence="2">Belongs to the class-I pyridoxal-phosphate-dependent aminotransferase family.</text>
</comment>
<comment type="cofactor">
    <cofactor evidence="1">
        <name>pyridoxal 5'-phosphate</name>
        <dbReference type="ChEBI" id="CHEBI:597326"/>
    </cofactor>
</comment>
<accession>A0A212U1B3</accession>
<evidence type="ECO:0000256" key="3">
    <source>
        <dbReference type="ARBA" id="ARBA00022576"/>
    </source>
</evidence>
<dbReference type="InterPro" id="IPR015421">
    <property type="entry name" value="PyrdxlP-dep_Trfase_major"/>
</dbReference>
<dbReference type="Pfam" id="PF00155">
    <property type="entry name" value="Aminotran_1_2"/>
    <property type="match status" value="1"/>
</dbReference>